<evidence type="ECO:0000313" key="2">
    <source>
        <dbReference type="Proteomes" id="UP001562425"/>
    </source>
</evidence>
<organism evidence="1 2">
    <name type="scientific">Culex pipiens pipiens</name>
    <name type="common">Northern house mosquito</name>
    <dbReference type="NCBI Taxonomy" id="38569"/>
    <lineage>
        <taxon>Eukaryota</taxon>
        <taxon>Metazoa</taxon>
        <taxon>Ecdysozoa</taxon>
        <taxon>Arthropoda</taxon>
        <taxon>Hexapoda</taxon>
        <taxon>Insecta</taxon>
        <taxon>Pterygota</taxon>
        <taxon>Neoptera</taxon>
        <taxon>Endopterygota</taxon>
        <taxon>Diptera</taxon>
        <taxon>Nematocera</taxon>
        <taxon>Culicoidea</taxon>
        <taxon>Culicidae</taxon>
        <taxon>Culicinae</taxon>
        <taxon>Culicini</taxon>
        <taxon>Culex</taxon>
        <taxon>Culex</taxon>
    </lineage>
</organism>
<protein>
    <submittedName>
        <fullName evidence="1">Uncharacterized protein</fullName>
    </submittedName>
</protein>
<proteinExistence type="predicted"/>
<accession>A0ABD1DDR8</accession>
<sequence>MLNIVNSTIIEEQKQAKVRLSFDL</sequence>
<name>A0ABD1DDR8_CULPP</name>
<gene>
    <name evidence="1" type="ORF">pipiens_000028</name>
</gene>
<keyword evidence="2" id="KW-1185">Reference proteome</keyword>
<reference evidence="1 2" key="1">
    <citation type="submission" date="2024-05" db="EMBL/GenBank/DDBJ databases">
        <title>Culex pipiens pipiens assembly and annotation.</title>
        <authorList>
            <person name="Alout H."/>
            <person name="Durand T."/>
        </authorList>
    </citation>
    <scope>NUCLEOTIDE SEQUENCE [LARGE SCALE GENOMIC DNA]</scope>
    <source>
        <strain evidence="1">HA-2024</strain>
        <tissue evidence="1">Whole body</tissue>
    </source>
</reference>
<feature type="non-terminal residue" evidence="1">
    <location>
        <position position="24"/>
    </location>
</feature>
<dbReference type="Proteomes" id="UP001562425">
    <property type="component" value="Unassembled WGS sequence"/>
</dbReference>
<comment type="caution">
    <text evidence="1">The sequence shown here is derived from an EMBL/GenBank/DDBJ whole genome shotgun (WGS) entry which is preliminary data.</text>
</comment>
<dbReference type="AlphaFoldDB" id="A0ABD1DDR8"/>
<evidence type="ECO:0000313" key="1">
    <source>
        <dbReference type="EMBL" id="KAL1397824.1"/>
    </source>
</evidence>
<dbReference type="EMBL" id="JBEHCU010006132">
    <property type="protein sequence ID" value="KAL1397824.1"/>
    <property type="molecule type" value="Genomic_DNA"/>
</dbReference>